<feature type="domain" description="GH18" evidence="5">
    <location>
        <begin position="32"/>
        <end position="369"/>
    </location>
</feature>
<keyword evidence="3" id="KW-0624">Polysaccharide degradation</keyword>
<dbReference type="EMBL" id="BMKK01000005">
    <property type="protein sequence ID" value="GGD62417.1"/>
    <property type="molecule type" value="Genomic_DNA"/>
</dbReference>
<comment type="catalytic activity">
    <reaction evidence="1">
        <text>Random endo-hydrolysis of N-acetyl-beta-D-glucosaminide (1-&gt;4)-beta-linkages in chitin and chitodextrins.</text>
        <dbReference type="EC" id="3.2.1.14"/>
    </reaction>
</comment>
<gene>
    <name evidence="6" type="ORF">GCM10011514_28150</name>
</gene>
<keyword evidence="4" id="KW-0732">Signal</keyword>
<dbReference type="Gene3D" id="3.10.50.10">
    <property type="match status" value="1"/>
</dbReference>
<dbReference type="PANTHER" id="PTHR11177">
    <property type="entry name" value="CHITINASE"/>
    <property type="match status" value="1"/>
</dbReference>
<evidence type="ECO:0000256" key="3">
    <source>
        <dbReference type="ARBA" id="ARBA00023024"/>
    </source>
</evidence>
<keyword evidence="7" id="KW-1185">Reference proteome</keyword>
<dbReference type="CDD" id="cd06548">
    <property type="entry name" value="GH18_chitinase"/>
    <property type="match status" value="1"/>
</dbReference>
<evidence type="ECO:0000256" key="4">
    <source>
        <dbReference type="SAM" id="SignalP"/>
    </source>
</evidence>
<proteinExistence type="predicted"/>
<protein>
    <recommendedName>
        <fullName evidence="2">chitinase</fullName>
        <ecNumber evidence="2">3.2.1.14</ecNumber>
    </recommendedName>
</protein>
<dbReference type="Pfam" id="PF00704">
    <property type="entry name" value="Glyco_hydro_18"/>
    <property type="match status" value="1"/>
</dbReference>
<dbReference type="SUPFAM" id="SSF51445">
    <property type="entry name" value="(Trans)glycosidases"/>
    <property type="match status" value="1"/>
</dbReference>
<dbReference type="InterPro" id="IPR029070">
    <property type="entry name" value="Chitinase_insertion_sf"/>
</dbReference>
<dbReference type="Gene3D" id="3.20.20.80">
    <property type="entry name" value="Glycosidases"/>
    <property type="match status" value="1"/>
</dbReference>
<reference evidence="6" key="1">
    <citation type="journal article" date="2014" name="Int. J. Syst. Evol. Microbiol.">
        <title>Complete genome sequence of Corynebacterium casei LMG S-19264T (=DSM 44701T), isolated from a smear-ripened cheese.</title>
        <authorList>
            <consortium name="US DOE Joint Genome Institute (JGI-PGF)"/>
            <person name="Walter F."/>
            <person name="Albersmeier A."/>
            <person name="Kalinowski J."/>
            <person name="Ruckert C."/>
        </authorList>
    </citation>
    <scope>NUCLEOTIDE SEQUENCE</scope>
    <source>
        <strain evidence="6">CGMCC 1.15958</strain>
    </source>
</reference>
<sequence length="369" mass="41952">MKSQTKTLLLTCFCFFIFVASTFAQPKKQKEIAVIGYYAGNSQDIDQYQVDKLTHIIFSFLHLKGNVLAVDNKKDSLTIKRLVELKKKNPRLKVILSLGGWEGCYTCSGVFSTQKAREEFAVSVKKLFVSFNADGLDLDWEYPAIAGPPGHPFMPEDKQNFTALIKTLRTTFGKKYELSFAAGGFAKYIEESVEWEKVTPLLDRINLMSYDLVHGYSEISGHHTGLYSTPQLKESVDNGVKMLIAKGVPANKIAIGAAMYGRVFKLSATENNGLYQPCKFERGISYNGLEKYLAEHKTYKKYWDSTAQAPYLFSEEDKLFFSYDDPESMKLKTEYVIKNKLNGIMFWQLREDKPQNGLLEVIDKTLKVK</sequence>
<keyword evidence="3" id="KW-0119">Carbohydrate metabolism</keyword>
<dbReference type="InterPro" id="IPR017853">
    <property type="entry name" value="GH"/>
</dbReference>
<dbReference type="GO" id="GO:0006032">
    <property type="term" value="P:chitin catabolic process"/>
    <property type="evidence" value="ECO:0007669"/>
    <property type="project" value="UniProtKB-KW"/>
</dbReference>
<dbReference type="PANTHER" id="PTHR11177:SF317">
    <property type="entry name" value="CHITINASE 12-RELATED"/>
    <property type="match status" value="1"/>
</dbReference>
<reference evidence="6" key="2">
    <citation type="submission" date="2020-09" db="EMBL/GenBank/DDBJ databases">
        <authorList>
            <person name="Sun Q."/>
            <person name="Zhou Y."/>
        </authorList>
    </citation>
    <scope>NUCLEOTIDE SEQUENCE</scope>
    <source>
        <strain evidence="6">CGMCC 1.15958</strain>
    </source>
</reference>
<dbReference type="GO" id="GO:0008843">
    <property type="term" value="F:endochitinase activity"/>
    <property type="evidence" value="ECO:0007669"/>
    <property type="project" value="UniProtKB-EC"/>
</dbReference>
<dbReference type="AlphaFoldDB" id="A0A916YV23"/>
<dbReference type="InterPro" id="IPR050314">
    <property type="entry name" value="Glycosyl_Hydrlase_18"/>
</dbReference>
<dbReference type="SUPFAM" id="SSF54556">
    <property type="entry name" value="Chitinase insertion domain"/>
    <property type="match status" value="1"/>
</dbReference>
<dbReference type="SMART" id="SM00636">
    <property type="entry name" value="Glyco_18"/>
    <property type="match status" value="1"/>
</dbReference>
<dbReference type="RefSeq" id="WP_188766743.1">
    <property type="nucleotide sequence ID" value="NZ_BMKK01000005.1"/>
</dbReference>
<comment type="caution">
    <text evidence="6">The sequence shown here is derived from an EMBL/GenBank/DDBJ whole genome shotgun (WGS) entry which is preliminary data.</text>
</comment>
<evidence type="ECO:0000256" key="1">
    <source>
        <dbReference type="ARBA" id="ARBA00000822"/>
    </source>
</evidence>
<accession>A0A916YV23</accession>
<dbReference type="EC" id="3.2.1.14" evidence="2"/>
<dbReference type="InterPro" id="IPR001223">
    <property type="entry name" value="Glyco_hydro18_cat"/>
</dbReference>
<evidence type="ECO:0000256" key="2">
    <source>
        <dbReference type="ARBA" id="ARBA00012729"/>
    </source>
</evidence>
<feature type="signal peptide" evidence="4">
    <location>
        <begin position="1"/>
        <end position="24"/>
    </location>
</feature>
<feature type="chain" id="PRO_5037862321" description="chitinase" evidence="4">
    <location>
        <begin position="25"/>
        <end position="369"/>
    </location>
</feature>
<keyword evidence="3" id="KW-0146">Chitin degradation</keyword>
<evidence type="ECO:0000259" key="5">
    <source>
        <dbReference type="PROSITE" id="PS51910"/>
    </source>
</evidence>
<evidence type="ECO:0000313" key="7">
    <source>
        <dbReference type="Proteomes" id="UP000609064"/>
    </source>
</evidence>
<dbReference type="Proteomes" id="UP000609064">
    <property type="component" value="Unassembled WGS sequence"/>
</dbReference>
<dbReference type="InterPro" id="IPR011583">
    <property type="entry name" value="Chitinase_II/V-like_cat"/>
</dbReference>
<organism evidence="6 7">
    <name type="scientific">Emticicia aquatilis</name>
    <dbReference type="NCBI Taxonomy" id="1537369"/>
    <lineage>
        <taxon>Bacteria</taxon>
        <taxon>Pseudomonadati</taxon>
        <taxon>Bacteroidota</taxon>
        <taxon>Cytophagia</taxon>
        <taxon>Cytophagales</taxon>
        <taxon>Leadbetterellaceae</taxon>
        <taxon>Emticicia</taxon>
    </lineage>
</organism>
<name>A0A916YV23_9BACT</name>
<dbReference type="GO" id="GO:0005975">
    <property type="term" value="P:carbohydrate metabolic process"/>
    <property type="evidence" value="ECO:0007669"/>
    <property type="project" value="InterPro"/>
</dbReference>
<dbReference type="PROSITE" id="PS51910">
    <property type="entry name" value="GH18_2"/>
    <property type="match status" value="1"/>
</dbReference>
<dbReference type="GO" id="GO:0008061">
    <property type="term" value="F:chitin binding"/>
    <property type="evidence" value="ECO:0007669"/>
    <property type="project" value="InterPro"/>
</dbReference>
<evidence type="ECO:0000313" key="6">
    <source>
        <dbReference type="EMBL" id="GGD62417.1"/>
    </source>
</evidence>